<gene>
    <name evidence="3" type="ORF">R3W88_012257</name>
</gene>
<dbReference type="Pfam" id="PF14365">
    <property type="entry name" value="Neprosin_AP"/>
    <property type="match status" value="1"/>
</dbReference>
<name>A0AAV9L9G5_9SOLN</name>
<dbReference type="GO" id="GO:0006412">
    <property type="term" value="P:translation"/>
    <property type="evidence" value="ECO:0007669"/>
    <property type="project" value="InterPro"/>
</dbReference>
<dbReference type="Gene3D" id="2.60.40.420">
    <property type="entry name" value="Cupredoxins - blue copper proteins"/>
    <property type="match status" value="1"/>
</dbReference>
<dbReference type="InterPro" id="IPR001117">
    <property type="entry name" value="Cu-oxidase_2nd"/>
</dbReference>
<evidence type="ECO:0000313" key="3">
    <source>
        <dbReference type="EMBL" id="KAK4722024.1"/>
    </source>
</evidence>
<proteinExistence type="predicted"/>
<dbReference type="SUPFAM" id="SSF56047">
    <property type="entry name" value="Ribosomal protein S8"/>
    <property type="match status" value="1"/>
</dbReference>
<dbReference type="InterPro" id="IPR008972">
    <property type="entry name" value="Cupredoxin"/>
</dbReference>
<dbReference type="AlphaFoldDB" id="A0AAV9L9G5"/>
<dbReference type="Pfam" id="PF03080">
    <property type="entry name" value="Neprosin"/>
    <property type="match status" value="1"/>
</dbReference>
<dbReference type="Proteomes" id="UP001311915">
    <property type="component" value="Unassembled WGS sequence"/>
</dbReference>
<dbReference type="InterPro" id="IPR025521">
    <property type="entry name" value="Neprosin_propep"/>
</dbReference>
<dbReference type="InterPro" id="IPR053168">
    <property type="entry name" value="Glutamic_endopeptidase"/>
</dbReference>
<dbReference type="GO" id="GO:0003735">
    <property type="term" value="F:structural constituent of ribosome"/>
    <property type="evidence" value="ECO:0007669"/>
    <property type="project" value="InterPro"/>
</dbReference>
<organism evidence="3 4">
    <name type="scientific">Solanum pinnatisectum</name>
    <name type="common">tansyleaf nightshade</name>
    <dbReference type="NCBI Taxonomy" id="50273"/>
    <lineage>
        <taxon>Eukaryota</taxon>
        <taxon>Viridiplantae</taxon>
        <taxon>Streptophyta</taxon>
        <taxon>Embryophyta</taxon>
        <taxon>Tracheophyta</taxon>
        <taxon>Spermatophyta</taxon>
        <taxon>Magnoliopsida</taxon>
        <taxon>eudicotyledons</taxon>
        <taxon>Gunneridae</taxon>
        <taxon>Pentapetalae</taxon>
        <taxon>asterids</taxon>
        <taxon>lamiids</taxon>
        <taxon>Solanales</taxon>
        <taxon>Solanaceae</taxon>
        <taxon>Solanoideae</taxon>
        <taxon>Solaneae</taxon>
        <taxon>Solanum</taxon>
    </lineage>
</organism>
<accession>A0AAV9L9G5</accession>
<evidence type="ECO:0000313" key="4">
    <source>
        <dbReference type="Proteomes" id="UP001311915"/>
    </source>
</evidence>
<dbReference type="InterPro" id="IPR004314">
    <property type="entry name" value="Neprosin"/>
</dbReference>
<reference evidence="3 4" key="1">
    <citation type="submission" date="2023-10" db="EMBL/GenBank/DDBJ databases">
        <title>Genome-Wide Identification Analysis in wild type Solanum Pinnatisectum Reveals Some Genes Defensing Phytophthora Infestans.</title>
        <authorList>
            <person name="Sun C."/>
        </authorList>
    </citation>
    <scope>NUCLEOTIDE SEQUENCE [LARGE SCALE GENOMIC DNA]</scope>
    <source>
        <strain evidence="3">LQN</strain>
        <tissue evidence="3">Leaf</tissue>
    </source>
</reference>
<dbReference type="PANTHER" id="PTHR31589">
    <property type="entry name" value="PROTEIN, PUTATIVE (DUF239)-RELATED-RELATED"/>
    <property type="match status" value="1"/>
</dbReference>
<protein>
    <recommendedName>
        <fullName evidence="2">Neprosin PEP catalytic domain-containing protein</fullName>
    </recommendedName>
</protein>
<feature type="signal peptide" evidence="1">
    <location>
        <begin position="1"/>
        <end position="18"/>
    </location>
</feature>
<comment type="caution">
    <text evidence="3">The sequence shown here is derived from an EMBL/GenBank/DDBJ whole genome shotgun (WGS) entry which is preliminary data.</text>
</comment>
<keyword evidence="1" id="KW-0732">Signal</keyword>
<dbReference type="GO" id="GO:0005840">
    <property type="term" value="C:ribosome"/>
    <property type="evidence" value="ECO:0007669"/>
    <property type="project" value="InterPro"/>
</dbReference>
<feature type="domain" description="Neprosin PEP catalytic" evidence="2">
    <location>
        <begin position="131"/>
        <end position="365"/>
    </location>
</feature>
<feature type="chain" id="PRO_5043698596" description="Neprosin PEP catalytic domain-containing protein" evidence="1">
    <location>
        <begin position="19"/>
        <end position="725"/>
    </location>
</feature>
<evidence type="ECO:0000256" key="1">
    <source>
        <dbReference type="SAM" id="SignalP"/>
    </source>
</evidence>
<dbReference type="Gene3D" id="3.30.1490.10">
    <property type="match status" value="2"/>
</dbReference>
<dbReference type="Gene3D" id="3.30.1370.30">
    <property type="match status" value="1"/>
</dbReference>
<dbReference type="Pfam" id="PF00394">
    <property type="entry name" value="Cu-oxidase"/>
    <property type="match status" value="1"/>
</dbReference>
<keyword evidence="4" id="KW-1185">Reference proteome</keyword>
<dbReference type="SUPFAM" id="SSF49503">
    <property type="entry name" value="Cupredoxins"/>
    <property type="match status" value="1"/>
</dbReference>
<evidence type="ECO:0000259" key="2">
    <source>
        <dbReference type="PROSITE" id="PS52045"/>
    </source>
</evidence>
<dbReference type="EMBL" id="JAWPEI010000007">
    <property type="protein sequence ID" value="KAK4722024.1"/>
    <property type="molecule type" value="Genomic_DNA"/>
</dbReference>
<dbReference type="InterPro" id="IPR035987">
    <property type="entry name" value="Ribosomal_uS8_sf"/>
</dbReference>
<dbReference type="PANTHER" id="PTHR31589:SF242">
    <property type="entry name" value="NEPROSIN DOMAIN-CONTAINING PROTEIN"/>
    <property type="match status" value="1"/>
</dbReference>
<dbReference type="PROSITE" id="PS52045">
    <property type="entry name" value="NEPROSIN_PEP_CD"/>
    <property type="match status" value="1"/>
</dbReference>
<sequence length="725" mass="81656">MDCWICVGLMVWTTIAFCLVEGYGSSRNADLVLETIHGDTYDCVDVYKQPTLLHPMPHKERIKMTIAKELEKQNLVKAKRLQKDKNIYFKAEEFWLNKKGCPIGTVPIRRMTPEQLQSAKDASLSMINESLAEDNIDFAGISINASPEIKSFTSATASVTLYNPQVNGPGQYSSATVFHQSADNATNFEQIQAGWITDGGQKTGCYNNICPGFVQLDTEVPIDYAFPKISRPMYDDEELLIQIYKDQDYYLYIQSMFSIGFWPETMFNELRNGSQVVRYGGQAFTPVGQQYSPPMGNGNFEDGNPHTTCHMRQVLYGVGYNTEVQPDESLVQTHQSRCYHEGSQHNAHDDYWDYNFLFGGGGYIGKFEYVDDHRSGKIVVELKRFYSVYYLFLCFDVYVLTSTTSAGIMDYEEARRKNVGRKVLGTFRIVVNTGKTYLLRVVNAAMSKTLYFGIAKHNLTVVAMDGSPITKPFSTDYIELSIQQSVDCIFEANQQPDYYYMVAGTNVSQKHDTNKITTAIIDYQGNYTPSSPPLLPNFPPNKSSSRNYLNVIMTSGKIVVELNGRLNKCGVTNLRFDVGFKEIEGWTARLLPSRKAVRLIVSMFGLAYKARRPSPYIVLDPGPYIFAIDSTCGDKKIVEKGTVTILIKYPEYDVVILWIVPFCNSLANWLDTEQDDFSCPSIDNEPLHTTTNACELLDAAAKRRTGYTAQLYERACAGGVEIGIL</sequence>